<evidence type="ECO:0000313" key="2">
    <source>
        <dbReference type="Proteomes" id="UP000017842"/>
    </source>
</evidence>
<dbReference type="RefSeq" id="WP_023493304.1">
    <property type="nucleotide sequence ID" value="NZ_AYLO01000011.1"/>
</dbReference>
<accession>V5C0U7</accession>
<organism evidence="1 2">
    <name type="scientific">Methyloglobulus morosus KoM1</name>
    <dbReference type="NCBI Taxonomy" id="1116472"/>
    <lineage>
        <taxon>Bacteria</taxon>
        <taxon>Pseudomonadati</taxon>
        <taxon>Pseudomonadota</taxon>
        <taxon>Gammaproteobacteria</taxon>
        <taxon>Methylococcales</taxon>
        <taxon>Methylococcaceae</taxon>
        <taxon>Methyloglobulus</taxon>
    </lineage>
</organism>
<dbReference type="eggNOG" id="ENOG50331XP">
    <property type="taxonomic scope" value="Bacteria"/>
</dbReference>
<proteinExistence type="predicted"/>
<name>V5C0U7_9GAMM</name>
<dbReference type="PATRIC" id="fig|1116472.3.peg.397"/>
<sequence>MTENIQALFKLVAEGEEFELSANDSNTEYLLRNKEDASTAHLEGDDAEAFSQEYSTIKTQFPDYSADQMLAQLWDQGGYSWMALADEDEA</sequence>
<comment type="caution">
    <text evidence="1">The sequence shown here is derived from an EMBL/GenBank/DDBJ whole genome shotgun (WGS) entry which is preliminary data.</text>
</comment>
<keyword evidence="2" id="KW-1185">Reference proteome</keyword>
<dbReference type="OrthoDB" id="5570336at2"/>
<dbReference type="EMBL" id="AYLO01000011">
    <property type="protein sequence ID" value="ESS73714.1"/>
    <property type="molecule type" value="Genomic_DNA"/>
</dbReference>
<gene>
    <name evidence="1" type="ORF">MGMO_11c00210</name>
</gene>
<dbReference type="STRING" id="1116472.MGMO_11c00210"/>
<dbReference type="Proteomes" id="UP000017842">
    <property type="component" value="Unassembled WGS sequence"/>
</dbReference>
<reference evidence="1 2" key="1">
    <citation type="journal article" date="2013" name="Genome Announc.">
        <title>Draft Genome Sequence of the Methanotrophic Gammaproteobacterium Methyloglobulus morosus DSM 22980 Strain KoM1.</title>
        <authorList>
            <person name="Poehlein A."/>
            <person name="Deutzmann J.S."/>
            <person name="Daniel R."/>
            <person name="Simeonova D.D."/>
        </authorList>
    </citation>
    <scope>NUCLEOTIDE SEQUENCE [LARGE SCALE GENOMIC DNA]</scope>
    <source>
        <strain evidence="1 2">KoM1</strain>
    </source>
</reference>
<evidence type="ECO:0000313" key="1">
    <source>
        <dbReference type="EMBL" id="ESS73714.1"/>
    </source>
</evidence>
<dbReference type="AlphaFoldDB" id="V5C0U7"/>
<protein>
    <submittedName>
        <fullName evidence="1">Uncharacterized protein</fullName>
    </submittedName>
</protein>